<evidence type="ECO:0000313" key="4">
    <source>
        <dbReference type="EMBL" id="MFC4311981.1"/>
    </source>
</evidence>
<comment type="caution">
    <text evidence="4">The sequence shown here is derived from an EMBL/GenBank/DDBJ whole genome shotgun (WGS) entry which is preliminary data.</text>
</comment>
<keyword evidence="5" id="KW-1185">Reference proteome</keyword>
<name>A0ABV8SWN4_9GAMM</name>
<evidence type="ECO:0000256" key="2">
    <source>
        <dbReference type="SAM" id="SignalP"/>
    </source>
</evidence>
<dbReference type="Pfam" id="PF00753">
    <property type="entry name" value="Lactamase_B"/>
    <property type="match status" value="1"/>
</dbReference>
<proteinExistence type="inferred from homology"/>
<dbReference type="InterPro" id="IPR050855">
    <property type="entry name" value="NDM-1-like"/>
</dbReference>
<dbReference type="InterPro" id="IPR036866">
    <property type="entry name" value="RibonucZ/Hydroxyglut_hydro"/>
</dbReference>
<dbReference type="SUPFAM" id="SSF56281">
    <property type="entry name" value="Metallo-hydrolase/oxidoreductase"/>
    <property type="match status" value="1"/>
</dbReference>
<protein>
    <submittedName>
        <fullName evidence="4">MBL fold metallo-hydrolase</fullName>
    </submittedName>
</protein>
<comment type="similarity">
    <text evidence="1">Belongs to the metallo-beta-lactamase superfamily. Class-B beta-lactamase family.</text>
</comment>
<dbReference type="PANTHER" id="PTHR42951:SF4">
    <property type="entry name" value="ACYL-COENZYME A THIOESTERASE MBLAC2"/>
    <property type="match status" value="1"/>
</dbReference>
<feature type="signal peptide" evidence="2">
    <location>
        <begin position="1"/>
        <end position="25"/>
    </location>
</feature>
<dbReference type="Gene3D" id="3.60.15.10">
    <property type="entry name" value="Ribonuclease Z/Hydroxyacylglutathione hydrolase-like"/>
    <property type="match status" value="1"/>
</dbReference>
<keyword evidence="2" id="KW-0732">Signal</keyword>
<reference evidence="5" key="1">
    <citation type="journal article" date="2019" name="Int. J. Syst. Evol. Microbiol.">
        <title>The Global Catalogue of Microorganisms (GCM) 10K type strain sequencing project: providing services to taxonomists for standard genome sequencing and annotation.</title>
        <authorList>
            <consortium name="The Broad Institute Genomics Platform"/>
            <consortium name="The Broad Institute Genome Sequencing Center for Infectious Disease"/>
            <person name="Wu L."/>
            <person name="Ma J."/>
        </authorList>
    </citation>
    <scope>NUCLEOTIDE SEQUENCE [LARGE SCALE GENOMIC DNA]</scope>
    <source>
        <strain evidence="5">CGMCC 1.10759</strain>
    </source>
</reference>
<dbReference type="Proteomes" id="UP001595904">
    <property type="component" value="Unassembled WGS sequence"/>
</dbReference>
<gene>
    <name evidence="4" type="ORF">ACFPN2_23060</name>
</gene>
<dbReference type="SMART" id="SM00849">
    <property type="entry name" value="Lactamase_B"/>
    <property type="match status" value="1"/>
</dbReference>
<accession>A0ABV8SWN4</accession>
<organism evidence="4 5">
    <name type="scientific">Steroidobacter flavus</name>
    <dbReference type="NCBI Taxonomy" id="1842136"/>
    <lineage>
        <taxon>Bacteria</taxon>
        <taxon>Pseudomonadati</taxon>
        <taxon>Pseudomonadota</taxon>
        <taxon>Gammaproteobacteria</taxon>
        <taxon>Steroidobacterales</taxon>
        <taxon>Steroidobacteraceae</taxon>
        <taxon>Steroidobacter</taxon>
    </lineage>
</organism>
<dbReference type="PANTHER" id="PTHR42951">
    <property type="entry name" value="METALLO-BETA-LACTAMASE DOMAIN-CONTAINING"/>
    <property type="match status" value="1"/>
</dbReference>
<dbReference type="InterPro" id="IPR001279">
    <property type="entry name" value="Metallo-B-lactamas"/>
</dbReference>
<dbReference type="EMBL" id="JBHSDU010000014">
    <property type="protein sequence ID" value="MFC4311981.1"/>
    <property type="molecule type" value="Genomic_DNA"/>
</dbReference>
<feature type="chain" id="PRO_5046673909" evidence="2">
    <location>
        <begin position="26"/>
        <end position="321"/>
    </location>
</feature>
<dbReference type="RefSeq" id="WP_380600997.1">
    <property type="nucleotide sequence ID" value="NZ_JBHSDU010000014.1"/>
</dbReference>
<feature type="domain" description="Metallo-beta-lactamase" evidence="3">
    <location>
        <begin position="70"/>
        <end position="264"/>
    </location>
</feature>
<evidence type="ECO:0000256" key="1">
    <source>
        <dbReference type="ARBA" id="ARBA00005250"/>
    </source>
</evidence>
<evidence type="ECO:0000259" key="3">
    <source>
        <dbReference type="SMART" id="SM00849"/>
    </source>
</evidence>
<sequence>MKELAVRCLYSALVVVSWLATSARAESWCDAAPLPVLAALTQVDSGEDWFKIYVVADGVFAITEPRQAEGVNSFLIVGSRRAILFDSGLGVGRIGKVVSKLTPLPVTVLNSHTHFDHVGGNAEFADVRNLNIPYSLASSRGQVDPALAEYARPTLAEDRVCGPLPTEVTSREYKIPTWRISRYIEDNERIDLGSRTLEVLRTPGHTPDSMTLLDRARGLLFTGDTYYSNQIYLWAPGTDLGAYRASIDRLVALRPGLKALLPAHGAPTADPEQLVELQTALREIVAGSAPSTPAPQNRRVFRFEHFSILMAQPPETARAPK</sequence>
<evidence type="ECO:0000313" key="5">
    <source>
        <dbReference type="Proteomes" id="UP001595904"/>
    </source>
</evidence>